<keyword evidence="7" id="KW-0067">ATP-binding</keyword>
<dbReference type="STRING" id="1547283.A9C19_04400"/>
<keyword evidence="4" id="KW-0808">Transferase</keyword>
<dbReference type="InterPro" id="IPR001206">
    <property type="entry name" value="Diacylglycerol_kinase_cat_dom"/>
</dbReference>
<comment type="similarity">
    <text evidence="2">Belongs to the diacylglycerol/lipid kinase family.</text>
</comment>
<protein>
    <recommendedName>
        <fullName evidence="11">DAGKc domain-containing protein</fullName>
    </recommendedName>
</protein>
<dbReference type="PANTHER" id="PTHR12358">
    <property type="entry name" value="SPHINGOSINE KINASE"/>
    <property type="match status" value="1"/>
</dbReference>
<evidence type="ECO:0000256" key="1">
    <source>
        <dbReference type="ARBA" id="ARBA00001946"/>
    </source>
</evidence>
<dbReference type="GO" id="GO:0016301">
    <property type="term" value="F:kinase activity"/>
    <property type="evidence" value="ECO:0007669"/>
    <property type="project" value="UniProtKB-KW"/>
</dbReference>
<reference evidence="12 13" key="1">
    <citation type="journal article" date="2016" name="Sci. Rep.">
        <title>Complete genome sequence and transcriptomic analysis of a novel marine strain Bacillus weihaiensis reveals the mechanism of brown algae degradation.</title>
        <authorList>
            <person name="Zhu Y."/>
            <person name="Chen P."/>
            <person name="Bao Y."/>
            <person name="Men Y."/>
            <person name="Zeng Y."/>
            <person name="Yang J."/>
            <person name="Sun J."/>
            <person name="Sun Y."/>
        </authorList>
    </citation>
    <scope>NUCLEOTIDE SEQUENCE [LARGE SCALE GENOMIC DNA]</scope>
    <source>
        <strain evidence="12 13">Alg07</strain>
    </source>
</reference>
<proteinExistence type="inferred from homology"/>
<dbReference type="InterPro" id="IPR050187">
    <property type="entry name" value="Lipid_Phosphate_FormReg"/>
</dbReference>
<dbReference type="InterPro" id="IPR005218">
    <property type="entry name" value="Diacylglycerol/lipid_kinase"/>
</dbReference>
<dbReference type="OrthoDB" id="9786026at2"/>
<evidence type="ECO:0000256" key="8">
    <source>
        <dbReference type="ARBA" id="ARBA00023098"/>
    </source>
</evidence>
<dbReference type="InterPro" id="IPR017438">
    <property type="entry name" value="ATP-NAD_kinase_N"/>
</dbReference>
<evidence type="ECO:0000313" key="12">
    <source>
        <dbReference type="EMBL" id="APH04036.1"/>
    </source>
</evidence>
<evidence type="ECO:0000256" key="6">
    <source>
        <dbReference type="ARBA" id="ARBA00022777"/>
    </source>
</evidence>
<evidence type="ECO:0000256" key="4">
    <source>
        <dbReference type="ARBA" id="ARBA00022679"/>
    </source>
</evidence>
<keyword evidence="13" id="KW-1185">Reference proteome</keyword>
<keyword evidence="9" id="KW-0594">Phospholipid biosynthesis</keyword>
<dbReference type="NCBIfam" id="TIGR00147">
    <property type="entry name" value="YegS/Rv2252/BmrU family lipid kinase"/>
    <property type="match status" value="1"/>
</dbReference>
<sequence length="308" mass="34575">MMKGLFFIINPVAGDGKSLRAWKKMKKELEAKQISYRSFFTNHPGHAEILARQIATIQDYRLKTIIGVGGDGTLNEMINGLQSFQEVRIGFIYSGSGNDSKKRVLPTNPVKALRILLKKVNKPFEEMDVGELHFDGKGVSRSFVNQMGVGLLAEVYYMKERIYASTHHPLIKRVMFMTSFIKVLGSYKPFSLTLDVDGITASYENVWFLSIANLPKRQGNLLISPKASARDGKLNLMVLANLSRVKLILLFLTGKIMRKQREESVNELVAERVKVKTDTSLFVYADGDIMDDGSFRVHVKASSASYIA</sequence>
<evidence type="ECO:0000256" key="5">
    <source>
        <dbReference type="ARBA" id="ARBA00022741"/>
    </source>
</evidence>
<dbReference type="InterPro" id="IPR016064">
    <property type="entry name" value="NAD/diacylglycerol_kinase_sf"/>
</dbReference>
<evidence type="ECO:0000256" key="7">
    <source>
        <dbReference type="ARBA" id="ARBA00022840"/>
    </source>
</evidence>
<dbReference type="Pfam" id="PF19279">
    <property type="entry name" value="YegS_C"/>
    <property type="match status" value="1"/>
</dbReference>
<dbReference type="EMBL" id="CP016020">
    <property type="protein sequence ID" value="APH04036.1"/>
    <property type="molecule type" value="Genomic_DNA"/>
</dbReference>
<dbReference type="Proteomes" id="UP000181936">
    <property type="component" value="Chromosome"/>
</dbReference>
<dbReference type="PROSITE" id="PS50146">
    <property type="entry name" value="DAGK"/>
    <property type="match status" value="1"/>
</dbReference>
<keyword evidence="6" id="KW-0418">Kinase</keyword>
<dbReference type="SUPFAM" id="SSF111331">
    <property type="entry name" value="NAD kinase/diacylglycerol kinase-like"/>
    <property type="match status" value="1"/>
</dbReference>
<keyword evidence="5" id="KW-0547">Nucleotide-binding</keyword>
<keyword evidence="3" id="KW-0444">Lipid biosynthesis</keyword>
<feature type="domain" description="DAGKc" evidence="11">
    <location>
        <begin position="1"/>
        <end position="136"/>
    </location>
</feature>
<gene>
    <name evidence="12" type="ORF">A9C19_04400</name>
</gene>
<evidence type="ECO:0000256" key="10">
    <source>
        <dbReference type="ARBA" id="ARBA00023264"/>
    </source>
</evidence>
<dbReference type="RefSeq" id="WP_072578830.1">
    <property type="nucleotide sequence ID" value="NZ_CP016020.1"/>
</dbReference>
<evidence type="ECO:0000259" key="11">
    <source>
        <dbReference type="PROSITE" id="PS50146"/>
    </source>
</evidence>
<keyword evidence="8" id="KW-0443">Lipid metabolism</keyword>
<keyword evidence="10" id="KW-1208">Phospholipid metabolism</keyword>
<accession>A0A1L3MNV7</accession>
<dbReference type="GO" id="GO:0008654">
    <property type="term" value="P:phospholipid biosynthetic process"/>
    <property type="evidence" value="ECO:0007669"/>
    <property type="project" value="UniProtKB-KW"/>
</dbReference>
<dbReference type="PANTHER" id="PTHR12358:SF54">
    <property type="entry name" value="SPHINGOSINE KINASE RELATED PROTEIN"/>
    <property type="match status" value="1"/>
</dbReference>
<dbReference type="Gene3D" id="2.60.200.40">
    <property type="match status" value="1"/>
</dbReference>
<dbReference type="KEGG" id="bwh:A9C19_04400"/>
<organism evidence="12 13">
    <name type="scientific">Bacillus weihaiensis</name>
    <dbReference type="NCBI Taxonomy" id="1547283"/>
    <lineage>
        <taxon>Bacteria</taxon>
        <taxon>Bacillati</taxon>
        <taxon>Bacillota</taxon>
        <taxon>Bacilli</taxon>
        <taxon>Bacillales</taxon>
        <taxon>Bacillaceae</taxon>
        <taxon>Bacillus</taxon>
    </lineage>
</organism>
<dbReference type="GO" id="GO:0005524">
    <property type="term" value="F:ATP binding"/>
    <property type="evidence" value="ECO:0007669"/>
    <property type="project" value="UniProtKB-KW"/>
</dbReference>
<comment type="cofactor">
    <cofactor evidence="1">
        <name>Mg(2+)</name>
        <dbReference type="ChEBI" id="CHEBI:18420"/>
    </cofactor>
</comment>
<dbReference type="Pfam" id="PF00781">
    <property type="entry name" value="DAGK_cat"/>
    <property type="match status" value="1"/>
</dbReference>
<evidence type="ECO:0000313" key="13">
    <source>
        <dbReference type="Proteomes" id="UP000181936"/>
    </source>
</evidence>
<dbReference type="InterPro" id="IPR045540">
    <property type="entry name" value="YegS/DAGK_C"/>
</dbReference>
<dbReference type="AlphaFoldDB" id="A0A1L3MNV7"/>
<evidence type="ECO:0000256" key="9">
    <source>
        <dbReference type="ARBA" id="ARBA00023209"/>
    </source>
</evidence>
<evidence type="ECO:0000256" key="3">
    <source>
        <dbReference type="ARBA" id="ARBA00022516"/>
    </source>
</evidence>
<evidence type="ECO:0000256" key="2">
    <source>
        <dbReference type="ARBA" id="ARBA00005983"/>
    </source>
</evidence>
<dbReference type="Gene3D" id="3.40.50.10330">
    <property type="entry name" value="Probable inorganic polyphosphate/atp-NAD kinase, domain 1"/>
    <property type="match status" value="1"/>
</dbReference>
<name>A0A1L3MNV7_9BACI</name>